<feature type="compositionally biased region" description="Basic residues" evidence="1">
    <location>
        <begin position="40"/>
        <end position="50"/>
    </location>
</feature>
<dbReference type="AlphaFoldDB" id="A0A6J4T6S6"/>
<evidence type="ECO:0000313" key="2">
    <source>
        <dbReference type="EMBL" id="CAA9515535.1"/>
    </source>
</evidence>
<feature type="non-terminal residue" evidence="2">
    <location>
        <position position="1"/>
    </location>
</feature>
<accession>A0A6J4T6S6</accession>
<organism evidence="2">
    <name type="scientific">uncultured Solirubrobacteraceae bacterium</name>
    <dbReference type="NCBI Taxonomy" id="1162706"/>
    <lineage>
        <taxon>Bacteria</taxon>
        <taxon>Bacillati</taxon>
        <taxon>Actinomycetota</taxon>
        <taxon>Thermoleophilia</taxon>
        <taxon>Solirubrobacterales</taxon>
        <taxon>Solirubrobacteraceae</taxon>
        <taxon>environmental samples</taxon>
    </lineage>
</organism>
<feature type="compositionally biased region" description="Basic residues" evidence="1">
    <location>
        <begin position="235"/>
        <end position="250"/>
    </location>
</feature>
<proteinExistence type="predicted"/>
<reference evidence="2" key="1">
    <citation type="submission" date="2020-02" db="EMBL/GenBank/DDBJ databases">
        <authorList>
            <person name="Meier V. D."/>
        </authorList>
    </citation>
    <scope>NUCLEOTIDE SEQUENCE</scope>
    <source>
        <strain evidence="2">AVDCRST_MAG13</strain>
    </source>
</reference>
<sequence length="279" mass="30185">GRSRRDARPTLARAPALPLRGGARALRPAPGRVGRGAGHPLRRGLRRALRARPGPPPARRQGQRGPPRGGRGLRGGAPAPVPAPGLPRPRDRRRRLRRQPRAESPRPGGDRRGRLLHHRPRRAAPERRAADHGRPALPRGRRHRRPRVQQPGPRAPASRGRRPARPRGAAGPAPGRGVRLPDPEPPQRSARHLLVLRRRGHGLPPARVHDPRAVGPLPRGGLLEGRGPAQGPRTLVRRRGHPAHAGRARARAASARPAAAGGRVPLRVQGPRPRGRHGL</sequence>
<evidence type="ECO:0000256" key="1">
    <source>
        <dbReference type="SAM" id="MobiDB-lite"/>
    </source>
</evidence>
<feature type="compositionally biased region" description="Low complexity" evidence="1">
    <location>
        <begin position="251"/>
        <end position="263"/>
    </location>
</feature>
<feature type="compositionally biased region" description="Basic and acidic residues" evidence="1">
    <location>
        <begin position="100"/>
        <end position="113"/>
    </location>
</feature>
<dbReference type="EMBL" id="CADCVO010000495">
    <property type="protein sequence ID" value="CAA9515535.1"/>
    <property type="molecule type" value="Genomic_DNA"/>
</dbReference>
<gene>
    <name evidence="2" type="ORF">AVDCRST_MAG13-3050</name>
</gene>
<feature type="compositionally biased region" description="Low complexity" evidence="1">
    <location>
        <begin position="9"/>
        <end position="32"/>
    </location>
</feature>
<feature type="compositionally biased region" description="Low complexity" evidence="1">
    <location>
        <begin position="148"/>
        <end position="158"/>
    </location>
</feature>
<feature type="compositionally biased region" description="Basic residues" evidence="1">
    <location>
        <begin position="189"/>
        <end position="201"/>
    </location>
</feature>
<protein>
    <submittedName>
        <fullName evidence="2">Uncharacterized protein</fullName>
    </submittedName>
</protein>
<feature type="compositionally biased region" description="Basic and acidic residues" evidence="1">
    <location>
        <begin position="123"/>
        <end position="134"/>
    </location>
</feature>
<name>A0A6J4T6S6_9ACTN</name>
<feature type="compositionally biased region" description="Basic residues" evidence="1">
    <location>
        <begin position="90"/>
        <end position="99"/>
    </location>
</feature>
<feature type="compositionally biased region" description="Low complexity" evidence="1">
    <location>
        <begin position="166"/>
        <end position="177"/>
    </location>
</feature>
<feature type="region of interest" description="Disordered" evidence="1">
    <location>
        <begin position="1"/>
        <end position="279"/>
    </location>
</feature>
<feature type="compositionally biased region" description="Low complexity" evidence="1">
    <location>
        <begin position="215"/>
        <end position="227"/>
    </location>
</feature>
<feature type="non-terminal residue" evidence="2">
    <location>
        <position position="279"/>
    </location>
</feature>